<keyword evidence="5" id="KW-0106">Calcium</keyword>
<keyword evidence="3" id="KW-0865">Zymogen</keyword>
<evidence type="ECO:0000313" key="7">
    <source>
        <dbReference type="EMBL" id="RKG95262.1"/>
    </source>
</evidence>
<dbReference type="InterPro" id="IPR043146">
    <property type="entry name" value="Penicillin_amidase_N_B-knob"/>
</dbReference>
<evidence type="ECO:0000256" key="5">
    <source>
        <dbReference type="PIRSR" id="PIRSR001227-2"/>
    </source>
</evidence>
<comment type="similarity">
    <text evidence="1">Belongs to the peptidase S45 family.</text>
</comment>
<dbReference type="InterPro" id="IPR002692">
    <property type="entry name" value="S45"/>
</dbReference>
<dbReference type="AlphaFoldDB" id="A0A3A8JHK5"/>
<evidence type="ECO:0000256" key="2">
    <source>
        <dbReference type="ARBA" id="ARBA00022801"/>
    </source>
</evidence>
<dbReference type="SUPFAM" id="SSF56235">
    <property type="entry name" value="N-terminal nucleophile aminohydrolases (Ntn hydrolases)"/>
    <property type="match status" value="1"/>
</dbReference>
<dbReference type="Pfam" id="PF01804">
    <property type="entry name" value="Penicil_amidase"/>
    <property type="match status" value="1"/>
</dbReference>
<protein>
    <submittedName>
        <fullName evidence="7">Penicillin acylase family protein</fullName>
    </submittedName>
</protein>
<dbReference type="Gene3D" id="1.10.1400.10">
    <property type="match status" value="1"/>
</dbReference>
<feature type="active site" description="Nucleophile" evidence="4">
    <location>
        <position position="256"/>
    </location>
</feature>
<dbReference type="PIRSF" id="PIRSF001227">
    <property type="entry name" value="Pen_acylase"/>
    <property type="match status" value="1"/>
</dbReference>
<dbReference type="EMBL" id="RAWE01000273">
    <property type="protein sequence ID" value="RKG95262.1"/>
    <property type="molecule type" value="Genomic_DNA"/>
</dbReference>
<dbReference type="PANTHER" id="PTHR34218">
    <property type="entry name" value="PEPTIDASE S45 PENICILLIN AMIDASE"/>
    <property type="match status" value="1"/>
</dbReference>
<dbReference type="CDD" id="cd03747">
    <property type="entry name" value="Ntn_PGA_like"/>
    <property type="match status" value="1"/>
</dbReference>
<dbReference type="Gene3D" id="3.60.20.10">
    <property type="entry name" value="Glutamine Phosphoribosylpyrophosphate, subunit 1, domain 1"/>
    <property type="match status" value="1"/>
</dbReference>
<reference evidence="8" key="1">
    <citation type="submission" date="2018-09" db="EMBL/GenBank/DDBJ databases">
        <authorList>
            <person name="Livingstone P.G."/>
            <person name="Whitworth D.E."/>
        </authorList>
    </citation>
    <scope>NUCLEOTIDE SEQUENCE [LARGE SCALE GENOMIC DNA]</scope>
    <source>
        <strain evidence="8">CA043D</strain>
    </source>
</reference>
<dbReference type="GO" id="GO:0017000">
    <property type="term" value="P:antibiotic biosynthetic process"/>
    <property type="evidence" value="ECO:0007669"/>
    <property type="project" value="InterPro"/>
</dbReference>
<dbReference type="Gene3D" id="1.10.439.10">
    <property type="entry name" value="Penicillin Amidohydrolase, domain 1"/>
    <property type="match status" value="1"/>
</dbReference>
<dbReference type="GO" id="GO:0046872">
    <property type="term" value="F:metal ion binding"/>
    <property type="evidence" value="ECO:0007669"/>
    <property type="project" value="UniProtKB-KW"/>
</dbReference>
<dbReference type="RefSeq" id="WP_208752700.1">
    <property type="nucleotide sequence ID" value="NZ_RAWE01000273.1"/>
</dbReference>
<feature type="binding site" evidence="5">
    <location>
        <position position="328"/>
    </location>
    <ligand>
        <name>Ca(2+)</name>
        <dbReference type="ChEBI" id="CHEBI:29108"/>
    </ligand>
</feature>
<dbReference type="InterPro" id="IPR029055">
    <property type="entry name" value="Ntn_hydrolases_N"/>
</dbReference>
<keyword evidence="8" id="KW-1185">Reference proteome</keyword>
<evidence type="ECO:0000256" key="4">
    <source>
        <dbReference type="PIRSR" id="PIRSR001227-1"/>
    </source>
</evidence>
<feature type="chain" id="PRO_5017285770" evidence="6">
    <location>
        <begin position="25"/>
        <end position="814"/>
    </location>
</feature>
<dbReference type="Proteomes" id="UP000268313">
    <property type="component" value="Unassembled WGS sequence"/>
</dbReference>
<dbReference type="PANTHER" id="PTHR34218:SF4">
    <property type="entry name" value="ACYL-HOMOSERINE LACTONE ACYLASE QUIP"/>
    <property type="match status" value="1"/>
</dbReference>
<feature type="binding site" evidence="5">
    <location>
        <position position="192"/>
    </location>
    <ligand>
        <name>Ca(2+)</name>
        <dbReference type="ChEBI" id="CHEBI:29108"/>
    </ligand>
</feature>
<keyword evidence="2" id="KW-0378">Hydrolase</keyword>
<sequence>LRVMSAISQVLRMLRMLPSAMAVAAPGVGPWLARRRWTREEGTLTLPGLHGKVEVLRDTWGVPHIFASDEHDLFFAQGYVHGQDRLWQLEMGRRLVDGRLATLLGPMGVSADQFLRTMGLRHMAEQAWAQVDPEARAILEAYSAGINARIAAEPLPYEFTVMNAAPTPWTPVDSLARGNLLAMMLGGNHRIELFRARLVAAVGEEVANALLPQNAPETPLIVPKEARLPGLKSVKTMSGLDSVDAVMGDPNIVSGSNNWVVHGQRTKSGQPLLANDVHIPLGMPSTWYENGLHGGRFQHVGFSLPGVPMLIVGHNGKVAWGMSNLGPDTQDFYIEKLDDPKAPKQYLYQGTWHDLHVRREEIPVKGGAPVVMEVRSTRHGPLMNVVMADELKGSEPLALKWAHTECQPLINAVLKLNLATDWESFRDAMKRWEGPGQNFVYADTAGNIGFQATGKIPIRQGHQGLIPMPGWTGDAEWTGFIPFEELPASFNPPAGYAATANNKITSDDYPHLIAHNWFPGYRAKRITDLLEAGTQHTVGTMRDIQAETYSLPAEALRPYFLAAALPADDLQRQAVDALKAWDLRCEPEAVGATVFQAWYIEVLRKLLQHKLEPSLVKEYLQGQYERHGSLHMPFVISLMSQPDSDWWDDPKTPEKETRDDILRAALGVATAWLVKTYGPKPEAWAWGQVHQLTYAHQTLGGPAIPGPIRRVFNSRPVPARGDNYSVDGASFLWSHPFKVVHGTALRMIVDMADLSRSVSIHAPGQTEHLFHKHRDDLMELNRKVEFHPMLHTRQAVEQHREATLTLTPAVALAK</sequence>
<comment type="cofactor">
    <cofactor evidence="5">
        <name>Ca(2+)</name>
        <dbReference type="ChEBI" id="CHEBI:29108"/>
    </cofactor>
    <text evidence="5">Binds 1 Ca(2+) ion per dimer.</text>
</comment>
<gene>
    <name evidence="7" type="ORF">D7X32_39570</name>
</gene>
<organism evidence="7 8">
    <name type="scientific">Corallococcus carmarthensis</name>
    <dbReference type="NCBI Taxonomy" id="2316728"/>
    <lineage>
        <taxon>Bacteria</taxon>
        <taxon>Pseudomonadati</taxon>
        <taxon>Myxococcota</taxon>
        <taxon>Myxococcia</taxon>
        <taxon>Myxococcales</taxon>
        <taxon>Cystobacterineae</taxon>
        <taxon>Myxococcaceae</taxon>
        <taxon>Corallococcus</taxon>
    </lineage>
</organism>
<keyword evidence="6" id="KW-0732">Signal</keyword>
<evidence type="ECO:0000256" key="6">
    <source>
        <dbReference type="SAM" id="SignalP"/>
    </source>
</evidence>
<feature type="binding site" evidence="5">
    <location>
        <position position="331"/>
    </location>
    <ligand>
        <name>Ca(2+)</name>
        <dbReference type="ChEBI" id="CHEBI:29108"/>
    </ligand>
</feature>
<keyword evidence="5" id="KW-0479">Metal-binding</keyword>
<dbReference type="InterPro" id="IPR014395">
    <property type="entry name" value="Pen/GL7ACA/AHL_acylase"/>
</dbReference>
<dbReference type="Gene3D" id="2.30.120.10">
    <property type="match status" value="1"/>
</dbReference>
<evidence type="ECO:0000256" key="3">
    <source>
        <dbReference type="ARBA" id="ARBA00023145"/>
    </source>
</evidence>
<evidence type="ECO:0000256" key="1">
    <source>
        <dbReference type="ARBA" id="ARBA00006586"/>
    </source>
</evidence>
<proteinExistence type="inferred from homology"/>
<dbReference type="InterPro" id="IPR023343">
    <property type="entry name" value="Penicillin_amidase_dom1"/>
</dbReference>
<accession>A0A3A8JHK5</accession>
<evidence type="ECO:0000313" key="8">
    <source>
        <dbReference type="Proteomes" id="UP000268313"/>
    </source>
</evidence>
<comment type="caution">
    <text evidence="7">The sequence shown here is derived from an EMBL/GenBank/DDBJ whole genome shotgun (WGS) entry which is preliminary data.</text>
</comment>
<name>A0A3A8JHK5_9BACT</name>
<dbReference type="InterPro" id="IPR043147">
    <property type="entry name" value="Penicillin_amidase_A-knob"/>
</dbReference>
<dbReference type="GO" id="GO:0016811">
    <property type="term" value="F:hydrolase activity, acting on carbon-nitrogen (but not peptide) bonds, in linear amides"/>
    <property type="evidence" value="ECO:0007669"/>
    <property type="project" value="InterPro"/>
</dbReference>
<feature type="non-terminal residue" evidence="7">
    <location>
        <position position="1"/>
    </location>
</feature>
<feature type="signal peptide" evidence="6">
    <location>
        <begin position="1"/>
        <end position="24"/>
    </location>
</feature>